<comment type="caution">
    <text evidence="7">The sequence shown here is derived from an EMBL/GenBank/DDBJ whole genome shotgun (WGS) entry which is preliminary data.</text>
</comment>
<evidence type="ECO:0000313" key="7">
    <source>
        <dbReference type="EMBL" id="KAF7146317.1"/>
    </source>
</evidence>
<organism evidence="7 8">
    <name type="scientific">Rhododendron simsii</name>
    <name type="common">Sims's rhododendron</name>
    <dbReference type="NCBI Taxonomy" id="118357"/>
    <lineage>
        <taxon>Eukaryota</taxon>
        <taxon>Viridiplantae</taxon>
        <taxon>Streptophyta</taxon>
        <taxon>Embryophyta</taxon>
        <taxon>Tracheophyta</taxon>
        <taxon>Spermatophyta</taxon>
        <taxon>Magnoliopsida</taxon>
        <taxon>eudicotyledons</taxon>
        <taxon>Gunneridae</taxon>
        <taxon>Pentapetalae</taxon>
        <taxon>asterids</taxon>
        <taxon>Ericales</taxon>
        <taxon>Ericaceae</taxon>
        <taxon>Ericoideae</taxon>
        <taxon>Rhodoreae</taxon>
        <taxon>Rhododendron</taxon>
    </lineage>
</organism>
<gene>
    <name evidence="7" type="ORF">RHSIM_Rhsim04G0083600</name>
</gene>
<evidence type="ECO:0000256" key="5">
    <source>
        <dbReference type="RuleBase" id="RU003718"/>
    </source>
</evidence>
<dbReference type="FunFam" id="3.40.50.2000:FF:000056">
    <property type="entry name" value="Glycosyltransferase"/>
    <property type="match status" value="1"/>
</dbReference>
<dbReference type="InterPro" id="IPR035595">
    <property type="entry name" value="UDP_glycos_trans_CS"/>
</dbReference>
<evidence type="ECO:0000256" key="4">
    <source>
        <dbReference type="ARBA" id="ARBA00023241"/>
    </source>
</evidence>
<dbReference type="InterPro" id="IPR050481">
    <property type="entry name" value="UDP-glycosyltransf_plant"/>
</dbReference>
<name>A0A834H2N2_RHOSS</name>
<reference evidence="7" key="1">
    <citation type="submission" date="2019-11" db="EMBL/GenBank/DDBJ databases">
        <authorList>
            <person name="Liu Y."/>
            <person name="Hou J."/>
            <person name="Li T.-Q."/>
            <person name="Guan C.-H."/>
            <person name="Wu X."/>
            <person name="Wu H.-Z."/>
            <person name="Ling F."/>
            <person name="Zhang R."/>
            <person name="Shi X.-G."/>
            <person name="Ren J.-P."/>
            <person name="Chen E.-F."/>
            <person name="Sun J.-M."/>
        </authorList>
    </citation>
    <scope>NUCLEOTIDE SEQUENCE</scope>
    <source>
        <strain evidence="7">Adult_tree_wgs_1</strain>
        <tissue evidence="7">Leaves</tissue>
    </source>
</reference>
<dbReference type="OrthoDB" id="5835829at2759"/>
<accession>A0A834H2N2</accession>
<dbReference type="FunFam" id="3.40.50.2000:FF:000080">
    <property type="entry name" value="Glycosyltransferase"/>
    <property type="match status" value="1"/>
</dbReference>
<dbReference type="SUPFAM" id="SSF53756">
    <property type="entry name" value="UDP-Glycosyltransferase/glycogen phosphorylase"/>
    <property type="match status" value="1"/>
</dbReference>
<protein>
    <recommendedName>
        <fullName evidence="6">Glycosyltransferase</fullName>
        <ecNumber evidence="6">2.4.1.-</ecNumber>
    </recommendedName>
</protein>
<keyword evidence="8" id="KW-1185">Reference proteome</keyword>
<evidence type="ECO:0000256" key="6">
    <source>
        <dbReference type="RuleBase" id="RU362057"/>
    </source>
</evidence>
<dbReference type="PANTHER" id="PTHR48048:SF45">
    <property type="entry name" value="GLYCOSYLTRANSFERASE"/>
    <property type="match status" value="1"/>
</dbReference>
<proteinExistence type="inferred from homology"/>
<evidence type="ECO:0000313" key="8">
    <source>
        <dbReference type="Proteomes" id="UP000626092"/>
    </source>
</evidence>
<evidence type="ECO:0000256" key="2">
    <source>
        <dbReference type="ARBA" id="ARBA00022676"/>
    </source>
</evidence>
<keyword evidence="4" id="KW-0284">Flavonoid biosynthesis</keyword>
<dbReference type="CDD" id="cd03784">
    <property type="entry name" value="GT1_Gtf-like"/>
    <property type="match status" value="1"/>
</dbReference>
<dbReference type="InterPro" id="IPR002213">
    <property type="entry name" value="UDP_glucos_trans"/>
</dbReference>
<dbReference type="Gene3D" id="3.40.50.2000">
    <property type="entry name" value="Glycogen Phosphorylase B"/>
    <property type="match status" value="2"/>
</dbReference>
<dbReference type="PROSITE" id="PS00375">
    <property type="entry name" value="UDPGT"/>
    <property type="match status" value="1"/>
</dbReference>
<dbReference type="GO" id="GO:0009813">
    <property type="term" value="P:flavonoid biosynthetic process"/>
    <property type="evidence" value="ECO:0007669"/>
    <property type="project" value="UniProtKB-KW"/>
</dbReference>
<dbReference type="Pfam" id="PF00201">
    <property type="entry name" value="UDPGT"/>
    <property type="match status" value="1"/>
</dbReference>
<dbReference type="PANTHER" id="PTHR48048">
    <property type="entry name" value="GLYCOSYLTRANSFERASE"/>
    <property type="match status" value="1"/>
</dbReference>
<dbReference type="Proteomes" id="UP000626092">
    <property type="component" value="Unassembled WGS sequence"/>
</dbReference>
<dbReference type="AlphaFoldDB" id="A0A834H2N2"/>
<dbReference type="EC" id="2.4.1.-" evidence="6"/>
<comment type="similarity">
    <text evidence="1 5">Belongs to the UDP-glycosyltransferase family.</text>
</comment>
<keyword evidence="2 5" id="KW-0328">Glycosyltransferase</keyword>
<evidence type="ECO:0000256" key="3">
    <source>
        <dbReference type="ARBA" id="ARBA00022679"/>
    </source>
</evidence>
<keyword evidence="3 5" id="KW-0808">Transferase</keyword>
<evidence type="ECO:0000256" key="1">
    <source>
        <dbReference type="ARBA" id="ARBA00009995"/>
    </source>
</evidence>
<sequence>MTSIAKDPKSNGKTPNFLLINNFLDVYKLEPFKQGKYPRSISKNNNNTCPSWSIINTVIEMKKAAAAELVFIPAPGMGHLVSTVEMAKQLIGRDHRLSITVLIMKTPFDKLKVISTTQSLLLKAAEDRLKFVHLAQDDGAAVAELRSKSPSYFMWEFVNMNKQHVRDHVTKMMNSTGSSPLAGFVVDMFCTPMMEVAAEFGLPTYAFFTSSCAFLGFLLHLDTLTRDRNRDVTELKDSDAELEVPGFVNPVPAKALPAIVLHKEGGSSFMLDVAKRLRETKGIMVNTFEELESYAVKRLADDDMVPPIYTVGPVLYPVKDENEEEEEEVIQIMRWLDDQPPSSVVFLCFGSMGSFDGEQVGEIAHALEQSKHRFLWSVRQPPPKGKVAMPSEYQDLNQVLPEGFLERTAGIGKVIGWAPQVAVLSHKAVGGFVSHCGWNSTLESLWCGVPMATWPIYAEQQMNAFQLIRELGLAVDIKFDYRRDMRYDSTKPKLVTANVIENGIRKLMENGGKSHTEEIKQNVKEMSEKSKIAIKEGGSSYNSIQHFIEDVILNVHSP</sequence>
<dbReference type="GO" id="GO:0035251">
    <property type="term" value="F:UDP-glucosyltransferase activity"/>
    <property type="evidence" value="ECO:0007669"/>
    <property type="project" value="InterPro"/>
</dbReference>
<dbReference type="EMBL" id="WJXA01000004">
    <property type="protein sequence ID" value="KAF7146317.1"/>
    <property type="molecule type" value="Genomic_DNA"/>
</dbReference>